<dbReference type="PANTHER" id="PTHR12357">
    <property type="entry name" value="YTH YT521-B HOMOLOGY DOMAIN-CONTAINING"/>
    <property type="match status" value="1"/>
</dbReference>
<gene>
    <name evidence="3" type="ORF">ZEAMMB73_Zm00001d051781</name>
</gene>
<dbReference type="PANTHER" id="PTHR12357:SF99">
    <property type="entry name" value="YTH DOMAIN-CONTAINING PROTEIN ECT2-RELATED"/>
    <property type="match status" value="1"/>
</dbReference>
<sequence>MPMQWWLGAESSLLPPSCILAFSASHSLAAAATGTKNPDLAADKALARDFLSNFVGPHGDPKYLSVLQDVANRKIRAVQIELDDPFHHKDVDVVFLLRVIENARRYIDIFADRGHGIGAASITLRNPSMLFIVSSPTYCSVESCVLSAFTLTVIRFSSYLGFAHCIVFKQENNENKPVTNSRDTQEICLEQGLHILKIFKDYHVSKTSILNDLASAMGNTPNPYEQAMSTCVNGQAMMLSHMVWHEPTISL</sequence>
<dbReference type="EMBL" id="CM000780">
    <property type="protein sequence ID" value="AQK55116.1"/>
    <property type="molecule type" value="Genomic_DNA"/>
</dbReference>
<reference evidence="3" key="1">
    <citation type="submission" date="2015-12" db="EMBL/GenBank/DDBJ databases">
        <title>Update maize B73 reference genome by single molecule sequencing technologies.</title>
        <authorList>
            <consortium name="Maize Genome Sequencing Project"/>
            <person name="Ware D."/>
        </authorList>
    </citation>
    <scope>NUCLEOTIDE SEQUENCE</scope>
    <source>
        <tissue evidence="3">Seedling</tissue>
    </source>
</reference>
<dbReference type="Gene3D" id="3.10.590.10">
    <property type="entry name" value="ph1033 like domains"/>
    <property type="match status" value="1"/>
</dbReference>
<evidence type="ECO:0000313" key="3">
    <source>
        <dbReference type="EMBL" id="AQK55116.1"/>
    </source>
</evidence>
<comment type="similarity">
    <text evidence="1">Belongs to the YTHDF family.</text>
</comment>
<proteinExistence type="inferred from homology"/>
<keyword evidence="1" id="KW-0694">RNA-binding</keyword>
<feature type="domain" description="YTH" evidence="2">
    <location>
        <begin position="159"/>
        <end position="200"/>
    </location>
</feature>
<dbReference type="ExpressionAtlas" id="A0A1D6Q9S3">
    <property type="expression patterns" value="baseline and differential"/>
</dbReference>
<dbReference type="GO" id="GO:0003729">
    <property type="term" value="F:mRNA binding"/>
    <property type="evidence" value="ECO:0007669"/>
    <property type="project" value="UniProtKB-UniRule"/>
</dbReference>
<name>A0A1D6Q9S3_MAIZE</name>
<dbReference type="GO" id="GO:1990247">
    <property type="term" value="F:N6-methyladenosine-containing RNA reader activity"/>
    <property type="evidence" value="ECO:0007669"/>
    <property type="project" value="UniProtKB-UniRule"/>
</dbReference>
<dbReference type="STRING" id="4577.A0A1D6Q9S3"/>
<dbReference type="InterPro" id="IPR045168">
    <property type="entry name" value="YTH_prot"/>
</dbReference>
<protein>
    <recommendedName>
        <fullName evidence="1">YTH domain-containing family protein</fullName>
    </recommendedName>
</protein>
<dbReference type="AlphaFoldDB" id="A0A1D6Q9S3"/>
<comment type="function">
    <text evidence="1">Specifically recognizes and binds N6-methyladenosine (m6A)-containing RNAs, and regulates mRNA stability. M6A is a modification present at internal sites of mRNAs and some non-coding RNAs and plays a role in mRNA stability and processing.</text>
</comment>
<dbReference type="Pfam" id="PF04146">
    <property type="entry name" value="YTH"/>
    <property type="match status" value="1"/>
</dbReference>
<dbReference type="InterPro" id="IPR007275">
    <property type="entry name" value="YTH_domain"/>
</dbReference>
<accession>A0A1D6Q9S3</accession>
<evidence type="ECO:0000259" key="2">
    <source>
        <dbReference type="Pfam" id="PF04146"/>
    </source>
</evidence>
<organism evidence="3">
    <name type="scientific">Zea mays</name>
    <name type="common">Maize</name>
    <dbReference type="NCBI Taxonomy" id="4577"/>
    <lineage>
        <taxon>Eukaryota</taxon>
        <taxon>Viridiplantae</taxon>
        <taxon>Streptophyta</taxon>
        <taxon>Embryophyta</taxon>
        <taxon>Tracheophyta</taxon>
        <taxon>Spermatophyta</taxon>
        <taxon>Magnoliopsida</taxon>
        <taxon>Liliopsida</taxon>
        <taxon>Poales</taxon>
        <taxon>Poaceae</taxon>
        <taxon>PACMAD clade</taxon>
        <taxon>Panicoideae</taxon>
        <taxon>Andropogonodae</taxon>
        <taxon>Andropogoneae</taxon>
        <taxon>Tripsacinae</taxon>
        <taxon>Zea</taxon>
    </lineage>
</organism>
<evidence type="ECO:0000256" key="1">
    <source>
        <dbReference type="RuleBase" id="RU369095"/>
    </source>
</evidence>
<dbReference type="InParanoid" id="A0A1D6Q9S3"/>